<dbReference type="Pfam" id="PF13807">
    <property type="entry name" value="GNVR"/>
    <property type="match status" value="1"/>
</dbReference>
<feature type="coiled-coil region" evidence="9">
    <location>
        <begin position="183"/>
        <end position="247"/>
    </location>
</feature>
<feature type="domain" description="AAA" evidence="11">
    <location>
        <begin position="531"/>
        <end position="657"/>
    </location>
</feature>
<keyword evidence="9" id="KW-0175">Coiled coil</keyword>
<dbReference type="InterPro" id="IPR025669">
    <property type="entry name" value="AAA_dom"/>
</dbReference>
<evidence type="ECO:0000259" key="11">
    <source>
        <dbReference type="Pfam" id="PF13614"/>
    </source>
</evidence>
<dbReference type="InterPro" id="IPR032807">
    <property type="entry name" value="GNVR"/>
</dbReference>
<dbReference type="Pfam" id="PF13614">
    <property type="entry name" value="AAA_31"/>
    <property type="match status" value="1"/>
</dbReference>
<evidence type="ECO:0000256" key="2">
    <source>
        <dbReference type="ARBA" id="ARBA00011903"/>
    </source>
</evidence>
<dbReference type="AlphaFoldDB" id="A0A433N4U6"/>
<evidence type="ECO:0000256" key="5">
    <source>
        <dbReference type="ARBA" id="ARBA00022777"/>
    </source>
</evidence>
<name>A0A433N4U6_CHLFR</name>
<feature type="domain" description="Tyrosine-protein kinase G-rich" evidence="12">
    <location>
        <begin position="381"/>
        <end position="442"/>
    </location>
</feature>
<keyword evidence="10" id="KW-0472">Membrane</keyword>
<dbReference type="FunFam" id="3.40.50.300:FF:000527">
    <property type="entry name" value="Tyrosine-protein kinase etk"/>
    <property type="match status" value="1"/>
</dbReference>
<comment type="catalytic activity">
    <reaction evidence="8">
        <text>L-tyrosyl-[protein] + ATP = O-phospho-L-tyrosyl-[protein] + ADP + H(+)</text>
        <dbReference type="Rhea" id="RHEA:10596"/>
        <dbReference type="Rhea" id="RHEA-COMP:10136"/>
        <dbReference type="Rhea" id="RHEA-COMP:20101"/>
        <dbReference type="ChEBI" id="CHEBI:15378"/>
        <dbReference type="ChEBI" id="CHEBI:30616"/>
        <dbReference type="ChEBI" id="CHEBI:46858"/>
        <dbReference type="ChEBI" id="CHEBI:61978"/>
        <dbReference type="ChEBI" id="CHEBI:456216"/>
        <dbReference type="EC" id="2.7.10.2"/>
    </reaction>
</comment>
<feature type="coiled-coil region" evidence="9">
    <location>
        <begin position="327"/>
        <end position="392"/>
    </location>
</feature>
<evidence type="ECO:0000313" key="13">
    <source>
        <dbReference type="EMBL" id="RUR76280.1"/>
    </source>
</evidence>
<feature type="transmembrane region" description="Helical" evidence="10">
    <location>
        <begin position="22"/>
        <end position="43"/>
    </location>
</feature>
<dbReference type="Gene3D" id="3.40.50.300">
    <property type="entry name" value="P-loop containing nucleotide triphosphate hydrolases"/>
    <property type="match status" value="1"/>
</dbReference>
<evidence type="ECO:0000256" key="4">
    <source>
        <dbReference type="ARBA" id="ARBA00022741"/>
    </source>
</evidence>
<dbReference type="EC" id="2.7.10.2" evidence="2"/>
<comment type="similarity">
    <text evidence="1">Belongs to the CpsD/CapB family.</text>
</comment>
<keyword evidence="5" id="KW-0418">Kinase</keyword>
<keyword evidence="14" id="KW-1185">Reference proteome</keyword>
<dbReference type="PANTHER" id="PTHR32309">
    <property type="entry name" value="TYROSINE-PROTEIN KINASE"/>
    <property type="match status" value="1"/>
</dbReference>
<dbReference type="InterPro" id="IPR050445">
    <property type="entry name" value="Bact_polysacc_biosynth/exp"/>
</dbReference>
<keyword evidence="7" id="KW-0829">Tyrosine-protein kinase</keyword>
<reference evidence="13 14" key="1">
    <citation type="journal article" date="2019" name="Genome Biol. Evol.">
        <title>Day and night: Metabolic profiles and evolutionary relationships of six axenic non-marine cyanobacteria.</title>
        <authorList>
            <person name="Will S.E."/>
            <person name="Henke P."/>
            <person name="Boedeker C."/>
            <person name="Huang S."/>
            <person name="Brinkmann H."/>
            <person name="Rohde M."/>
            <person name="Jarek M."/>
            <person name="Friedl T."/>
            <person name="Seufert S."/>
            <person name="Schumacher M."/>
            <person name="Overmann J."/>
            <person name="Neumann-Schaal M."/>
            <person name="Petersen J."/>
        </authorList>
    </citation>
    <scope>NUCLEOTIDE SEQUENCE [LARGE SCALE GENOMIC DNA]</scope>
    <source>
        <strain evidence="13 14">PCC 6912</strain>
    </source>
</reference>
<evidence type="ECO:0000259" key="12">
    <source>
        <dbReference type="Pfam" id="PF13807"/>
    </source>
</evidence>
<comment type="caution">
    <text evidence="13">The sequence shown here is derived from an EMBL/GenBank/DDBJ whole genome shotgun (WGS) entry which is preliminary data.</text>
</comment>
<gene>
    <name evidence="13" type="ORF">PCC6912_44520</name>
</gene>
<dbReference type="EMBL" id="RSCJ01000021">
    <property type="protein sequence ID" value="RUR76280.1"/>
    <property type="molecule type" value="Genomic_DNA"/>
</dbReference>
<evidence type="ECO:0000256" key="3">
    <source>
        <dbReference type="ARBA" id="ARBA00022679"/>
    </source>
</evidence>
<dbReference type="CDD" id="cd05387">
    <property type="entry name" value="BY-kinase"/>
    <property type="match status" value="1"/>
</dbReference>
<protein>
    <recommendedName>
        <fullName evidence="2">non-specific protein-tyrosine kinase</fullName>
        <ecNumber evidence="2">2.7.10.2</ecNumber>
    </recommendedName>
</protein>
<dbReference type="InterPro" id="IPR005702">
    <property type="entry name" value="Wzc-like_C"/>
</dbReference>
<evidence type="ECO:0000256" key="8">
    <source>
        <dbReference type="ARBA" id="ARBA00051245"/>
    </source>
</evidence>
<evidence type="ECO:0000256" key="9">
    <source>
        <dbReference type="SAM" id="Coils"/>
    </source>
</evidence>
<evidence type="ECO:0000256" key="1">
    <source>
        <dbReference type="ARBA" id="ARBA00007316"/>
    </source>
</evidence>
<keyword evidence="3" id="KW-0808">Transferase</keyword>
<dbReference type="SUPFAM" id="SSF52540">
    <property type="entry name" value="P-loop containing nucleoside triphosphate hydrolases"/>
    <property type="match status" value="1"/>
</dbReference>
<dbReference type="PANTHER" id="PTHR32309:SF13">
    <property type="entry name" value="FERRIC ENTEROBACTIN TRANSPORT PROTEIN FEPE"/>
    <property type="match status" value="1"/>
</dbReference>
<keyword evidence="4" id="KW-0547">Nucleotide-binding</keyword>
<dbReference type="Proteomes" id="UP000268857">
    <property type="component" value="Unassembled WGS sequence"/>
</dbReference>
<evidence type="ECO:0000256" key="7">
    <source>
        <dbReference type="ARBA" id="ARBA00023137"/>
    </source>
</evidence>
<dbReference type="RefSeq" id="WP_016875923.1">
    <property type="nucleotide sequence ID" value="NZ_AJLN01000094.1"/>
</dbReference>
<dbReference type="NCBIfam" id="TIGR01007">
    <property type="entry name" value="eps_fam"/>
    <property type="match status" value="1"/>
</dbReference>
<organism evidence="13 14">
    <name type="scientific">Chlorogloeopsis fritschii PCC 6912</name>
    <dbReference type="NCBI Taxonomy" id="211165"/>
    <lineage>
        <taxon>Bacteria</taxon>
        <taxon>Bacillati</taxon>
        <taxon>Cyanobacteriota</taxon>
        <taxon>Cyanophyceae</taxon>
        <taxon>Nostocales</taxon>
        <taxon>Chlorogloeopsidaceae</taxon>
        <taxon>Chlorogloeopsis</taxon>
    </lineage>
</organism>
<proteinExistence type="inferred from homology"/>
<accession>A0A433N4U6</accession>
<evidence type="ECO:0000256" key="10">
    <source>
        <dbReference type="SAM" id="Phobius"/>
    </source>
</evidence>
<sequence length="737" mass="81937">MIETQANSLPLAKYYQILKQRWVPALNIFLPTFLIAVICLTFFKKPTYLAEGKLRFQRTNTTSLLTGVGRELSTLETVGRDTQTNPLKTEAEVITSLPMIQKTIRELDLQDNKGDILKPKDFLKRLTVKDIKGADVIQITYQDKDPEIATQVVNNLMDNYLEQNVSSLRSEASAARKFIEKQLPNAEFVVRNAEAELAKFKEKYKVVALEEEATRAVGVIAELQQEINTVQSEFANVEAQSQQVRKQLDMNSQQALATTALSQTPGVQDVLREIQLLETQLAARRTVLQDTHPQIIDLEEKIQSLNGLMQKRIKLVGGSTQPQPNTNLQLGELKQRLSARLAELEANRQGLANQATTLSNLLNAYRQRLNNLPRLEQMQRQFERKVEAAQTTYSLLLQKLQESRIAENQNVGNASIITKAEVPEEPMSSPIVLYLSAGVLASAAALATVYILEARDKSIRTVQQAQELFGFTLLGVIPSFDKSKKSLRNKKEPEVCSQRLVVRNAPRSPISEAFRMLRANLKFMSADKELKVIVVTSSVPTEGKSTVAANLAIAMAQMERKVLLIDGDLHRPVQHHIWELPNHEGLSNVIVKEAQLKTAIKTVMENLDILSAGVVPPSPASLLDSKKMAALMETFTSNYDFVIVDAPSLTVAADAATLGHMADGVLFVARPGVVDYASGLFAKEFLEKSGQNVLGLIVNGVHAYNEPYSRLYLANEFYSQAQEVPKAVRVSNLNPFL</sequence>
<dbReference type="GO" id="GO:0004715">
    <property type="term" value="F:non-membrane spanning protein tyrosine kinase activity"/>
    <property type="evidence" value="ECO:0007669"/>
    <property type="project" value="UniProtKB-EC"/>
</dbReference>
<dbReference type="OrthoDB" id="9758283at2"/>
<evidence type="ECO:0000256" key="6">
    <source>
        <dbReference type="ARBA" id="ARBA00022840"/>
    </source>
</evidence>
<keyword evidence="6" id="KW-0067">ATP-binding</keyword>
<dbReference type="GO" id="GO:0042802">
    <property type="term" value="F:identical protein binding"/>
    <property type="evidence" value="ECO:0007669"/>
    <property type="project" value="UniProtKB-ARBA"/>
</dbReference>
<dbReference type="GO" id="GO:0005886">
    <property type="term" value="C:plasma membrane"/>
    <property type="evidence" value="ECO:0007669"/>
    <property type="project" value="TreeGrafter"/>
</dbReference>
<dbReference type="STRING" id="211165.GCA_000317285_03513"/>
<keyword evidence="10" id="KW-0812">Transmembrane</keyword>
<dbReference type="GO" id="GO:0005524">
    <property type="term" value="F:ATP binding"/>
    <property type="evidence" value="ECO:0007669"/>
    <property type="project" value="UniProtKB-KW"/>
</dbReference>
<evidence type="ECO:0000313" key="14">
    <source>
        <dbReference type="Proteomes" id="UP000268857"/>
    </source>
</evidence>
<dbReference type="InterPro" id="IPR027417">
    <property type="entry name" value="P-loop_NTPase"/>
</dbReference>
<keyword evidence="10" id="KW-1133">Transmembrane helix</keyword>